<dbReference type="SUPFAM" id="SSF141072">
    <property type="entry name" value="CalX-like"/>
    <property type="match status" value="3"/>
</dbReference>
<dbReference type="SUPFAM" id="SSF56925">
    <property type="entry name" value="OMPA-like"/>
    <property type="match status" value="1"/>
</dbReference>
<dbReference type="NCBIfam" id="NF041766">
    <property type="entry name" value="choice_anch_U"/>
    <property type="match status" value="1"/>
</dbReference>
<proteinExistence type="predicted"/>
<dbReference type="OrthoDB" id="5242130at2"/>
<feature type="region of interest" description="Disordered" evidence="1">
    <location>
        <begin position="614"/>
        <end position="645"/>
    </location>
</feature>
<feature type="domain" description="Dystroglycan-type cadherin-like" evidence="2">
    <location>
        <begin position="2763"/>
        <end position="2855"/>
    </location>
</feature>
<gene>
    <name evidence="3" type="ORF">C9J12_15480</name>
</gene>
<sequence>MKRPGERSWPRSALEWQLNLGGSQVNCKDTVDMSSSRFCKLLTLLVVIVATHFSHTSAATETIGFNDNRITYSSNLDTSLLPELFPIPYPEPSYVTSPETFIFEADGTNATHFDVAEMNIYSFGTAYTLDSGTQVVFKKADGSIITTLSVSGTSTIANGNGSSGGGSTLTSIFGSFTPVRQVARIEFTIATDNPGEQLANATFQNLVIDNVNSATADSSGILTAAGDVSEPVDIPTTALGSGNATNVFDFSIADGGNGDGLSLDVSQIDLNLSGSASTNFSKLRFNLSGCTTQSGIVPSGSVVSFTSAGISIAEGGNTTCTVAAYWNDNTGITDNQTFAISIDGDTDLTVDSDKTQMSGNNNAVSTGDMATTVSAAQLVFSTQPAGSTSGSTLTIQPVVTAQDAAGNTDSDFTELVKLTQADAENLSGDVDVAAISGTATFTDVAYTATADQQSFTLTANDEDGVGSDLSTVNANTVTSDVVATQLVFDTQPAPLSVQSGASQTLIIVPVVSAKNADGTVDTDYSLGITLAEVNGAGTANLSVTGDTDGSSSTVTISPSSGVATFSGMQLIYTSLGSSNESFNLQASASGLSIANSSQFTASVNAAPTDISLSSSSISQSSTATGGNVGTFSTTDTDASDSHSYSLVSSGTASNGTCSGNDGNNTSFQLNGSTLETALALSPGNYAICIQTNDGTTTFEKSLAVTVNDDVVPTIGAVSIPNTDHKVGDTVTATITVSSDSDDYTSGSGAISGTINGYTLGSLSKVSDTAYTATFTITDGGTDVAAGSDIAVSLTLADSSGNTSSAYTTGISQANDAIYANYPKVILGADTNTINEDGGISTLTASLSNSLNNQWPENITVNLAYLGTATVSTDYTKSDTILISAGSSSGSAAIMGVADTLYDAASAETVIVDISSVSVGSEDGTQQQTISITDAESAPTVSLSVGSDTVAENSGTSSITATLEHPSNEDVTVNLTYAGTATSGTDYASPSSSIIITGGTTTANAATGITGTDDGDEEGTETIIIDIIGVSGGGASENGIQQKTITISDDDDTTQPLITSISVPENSTYTAGDTLSFTVNTDENVTVSGSPSLTLIIGGTTKSAVYSSGSGTKALVFVYTVETGLNDDDGISVTSLSTSTNEIQDTAGNDLIATLNAVGSLANVLVDSVASAVTVVSATTGNGNYNEGDAINVTVSFDEAVTVMGTPRLLLDTGTTDRYANYISGSGSAALTFQYTVQAGDTTSDLDYTNTSALSLNSGTIKDSAGNDATLTLPSPGTANSLGASKAIAIDTTEPTITIGSDKPSLKAGETAALTFTLSEASSDFANGDITVVGGILSSFSGSGTSYSATFTPDSDRTAAATIDVAATTFIDSAGNDNTAATQLSLTLDTLLPTINITSDKPSLKADETATLTFTLSEASSDFANGDITVVGGILSSFSGSGTSYSAVFTPDSDRTAAATINVAANTFIDSAGNDNTAATQLSLTLDTLLPTITIGSDKLSLKAGETATLTFTLSEASSDFANGDITVVGGSLSGFSGSGTSYSVVFTPDSDRTAAATIDVAATTFIDSAGNDNTAATQLSISLDTLLPTITIGSDKPSLKADETATLTFTLSEASSDFANGDITVVGGSLSSFSGSGTSYSAVFTPDNDRTAAATIDVAANTFIDSAGNDNTAATQLSLTLDTLLPTIAIGSDKPSLKAGETAALTFILSEASSDFAIGDITVIGGSLSAFTGSGTSYSATFTPDSDRTAAATIDVAANTFIDSAGNGNTAATQLSISLDTLLPTITIGSDKSSLKAGETAALTFTLSEASSDFSNGDITVVGGSLSAFTGSGTSYSVVFTPDSDRTAAATINVAANSFIDSAGNDNTAATQLSISLDTLLPTIAIGSDKPSLKAGETAALTFTLSEASSDFANGDISVVGGSLSAFTGSGTSYSATFSPDSDRTAAATIDVAATTFIDSAGNDNTAATQLSISLDTLLPTITIGSDKPSLKADEIATLTFTLSEASSDFVEGDVTVVGGSLSSFSGSGTSYNATLTPLNDGAVTVTVSTGAFTDLSGNASLAAEQFTLQYDSLRPYIQSLTPDDDANNVLINASLVLGFNEDMVSGVGSLSIYDKAETSLLETISLSSSHVLIDGAQVTINPSTAFISTHSYYVNFSSDALLDMAGNTFAGISDTTTYNFTIGNNVPILTDDTQSVAEDNSVAIAVLDNDSDSDSEINLASVTVTTQPTHGSTSVNTGTGVVTYVPDDDYSGIDTFYYRVDDVYGGQSVVAKVTITVTAVADDPVAVADVAATDEDEPIIVDVLANDTDSDTGDSMDSSTLIVVIQPLHGVATVESGQILYEPEIDYTGSDVFSYTVRDSTGRLSNSAEVRVNIAGINDAPVALADNAVTDEDTMVEIAVLLNDSDIDGFVDITTVAVVRQPVEGTIGVSELGVVSYTPEANVHGTDSFTYIVKDNEDATSEEVTVDVIINSVNDAPVANDDIATLLEDSTHAINVLGNDNDIDGQLDFSSVSVISPPSQGSVSVAGNGTISFTPATNFSGEDNFTYQVSDELSKLSNTAKVTITVQQVNDVPLANDDRVITTEDNAITINVIANDSDVDGTLDTTALTIDSAPTSGVLINNGDGTLVYTPNENSQGSDNFTYTIRDNENALSNSAQVSITIEAVNDVPTLSGTPNTEIAQGESYSFIPQANDVDEDTLTFSITNRPAWLTFDESSGVLSGTANNADVGTYLNIEMSVSDGQETAALPAFAITVTNVNDAPTITGSPSTHVNEDETYTFTPQVDDIDTNDALSFSIINKPSWANFDVSTGTLSGTPTNNDVGLVSNIVISATDGEESVALPTFSITVSNVNDAPIAENLSVNVNEDSSITIEPNLEDVDSATLSLLTMTQPQHGSLESTDNGQRWIYTPYVNYYGNDVFSYQVTDGKSSSATYTVDLAIAAVNDSPVTSDDSYVMEGNSSGSYSLDVLSNDSDVDNDSLRLDWVSATWGIVTIINDRVLFSAKQNGTVTLRYNVIDGNGGSDIGLVRLTIESSALQGPQITPPEDVELNANALFTKVALGVAKAYDNSGKALPISLVNSQTFFQPGNNIAYWRTEDSQGNIAEASQKVTVHPLVEIEKNSDTTEGTSHKVHVYLNGLSPRYPVVIPYTVSGSSDDSDHDLRDGSVVIESGRVGEIQFTIFDDLEDEGQESLTITLESTSNLGSKNTHTLSILEQNIAPKVAISVSQQSEQRQLIESSDKDVTILTEVTDSNVGDSHDYLWSSQEPLLVNTSTESKQYIFSPELLTSGIYVLNLKVTDDAVESLSVSTDIYIEVVEQLAVLGAEDTDGDLIPDNQEGFSDSDLDGIPDYQDAISECNVMQEQAIESGRYLVEGEPGVCLRKGNTISGNETGGIQLLDSEIATKLSADKEAENIGGVFDFIAYGLPQVGQSYQVVFPQRLPIPANAVYRKFKKESGWIDFTIDQFNYLSSSEGESGYCPPPGDHTWVRGLTEGYWCVQVTIQDGGPNDDDSIANGTVVDPGGVAVRASGNTLPIAQNDTATISLNSSVHIDVLSNDSDADGDLVNIVNVSADFGTVDISNNQLFYTTEDEFYGVATVSYSITDNNGGTAFANVTVNVVNSLTPIAVDDQAETDDQTALIINVLSNDTDPDGDSLTVISATAQEGGVIINSDQTLTYTPLAGYEGVDAITYRIRDDSGLEALAVVKVQITLKRSGVIENSAGGSVGGGGILLLLLLVLTRRYGRKIGLGLLALISFNSQANWFIETDLGYSNAHERSDVKASSVTNSDGTDFFWSIGVGYSLNAKWELVARYIDQGKGSATINDSMVADESHQDVAKITPVLVSGVGIDVSYSFWQADTFTVNATVGGMYWKTDFESCLCDSAVQGSTIKQSDDGIDPYLGFDIESEISENWMVGLGVTRYFIDANDVDSIALKLKYRFSQ</sequence>
<feature type="compositionally biased region" description="Low complexity" evidence="1">
    <location>
        <begin position="632"/>
        <end position="645"/>
    </location>
</feature>
<dbReference type="GO" id="GO:0005509">
    <property type="term" value="F:calcium ion binding"/>
    <property type="evidence" value="ECO:0007669"/>
    <property type="project" value="InterPro"/>
</dbReference>
<dbReference type="Pfam" id="PF19078">
    <property type="entry name" value="Big_12"/>
    <property type="match status" value="8"/>
</dbReference>
<dbReference type="InterPro" id="IPR044048">
    <property type="entry name" value="Big_12"/>
</dbReference>
<dbReference type="PANTHER" id="PTHR34720:SF9">
    <property type="entry name" value="BLR4714 PROTEIN"/>
    <property type="match status" value="1"/>
</dbReference>
<dbReference type="Pfam" id="PF17963">
    <property type="entry name" value="Big_9"/>
    <property type="match status" value="9"/>
</dbReference>
<keyword evidence="4" id="KW-1185">Reference proteome</keyword>
<dbReference type="NCBIfam" id="NF012211">
    <property type="entry name" value="tand_rpt_95"/>
    <property type="match status" value="8"/>
</dbReference>
<feature type="domain" description="Dystroglycan-type cadherin-like" evidence="2">
    <location>
        <begin position="2670"/>
        <end position="2762"/>
    </location>
</feature>
<dbReference type="SMART" id="SM00736">
    <property type="entry name" value="CADG"/>
    <property type="match status" value="2"/>
</dbReference>
<evidence type="ECO:0000256" key="1">
    <source>
        <dbReference type="SAM" id="MobiDB-lite"/>
    </source>
</evidence>
<dbReference type="InterPro" id="IPR006644">
    <property type="entry name" value="Cadg"/>
</dbReference>
<dbReference type="InterPro" id="IPR011250">
    <property type="entry name" value="OMP/PagP_B-barrel"/>
</dbReference>
<dbReference type="Gene3D" id="2.60.40.2810">
    <property type="match status" value="6"/>
</dbReference>
<dbReference type="Gene3D" id="2.60.40.10">
    <property type="entry name" value="Immunoglobulins"/>
    <property type="match status" value="2"/>
</dbReference>
<dbReference type="Pfam" id="PF05345">
    <property type="entry name" value="He_PIG"/>
    <property type="match status" value="2"/>
</dbReference>
<dbReference type="InterPro" id="IPR015919">
    <property type="entry name" value="Cadherin-like_sf"/>
</dbReference>
<evidence type="ECO:0000259" key="2">
    <source>
        <dbReference type="SMART" id="SM00736"/>
    </source>
</evidence>
<reference evidence="3 4" key="1">
    <citation type="submission" date="2018-01" db="EMBL/GenBank/DDBJ databases">
        <title>Whole genome sequencing of Histamine producing bacteria.</title>
        <authorList>
            <person name="Butler K."/>
        </authorList>
    </citation>
    <scope>NUCLEOTIDE SEQUENCE [LARGE SCALE GENOMIC DNA]</scope>
    <source>
        <strain evidence="3 4">JCM 12947</strain>
    </source>
</reference>
<feature type="compositionally biased region" description="Polar residues" evidence="1">
    <location>
        <begin position="622"/>
        <end position="631"/>
    </location>
</feature>
<evidence type="ECO:0000313" key="3">
    <source>
        <dbReference type="EMBL" id="PSU47397.1"/>
    </source>
</evidence>
<dbReference type="Gene3D" id="2.60.40.2030">
    <property type="match status" value="2"/>
</dbReference>
<dbReference type="EMBL" id="PYMJ01000015">
    <property type="protein sequence ID" value="PSU47397.1"/>
    <property type="molecule type" value="Genomic_DNA"/>
</dbReference>
<dbReference type="SUPFAM" id="SSF49313">
    <property type="entry name" value="Cadherin-like"/>
    <property type="match status" value="2"/>
</dbReference>
<dbReference type="InterPro" id="IPR038081">
    <property type="entry name" value="CalX-like_sf"/>
</dbReference>
<comment type="caution">
    <text evidence="3">The sequence shown here is derived from an EMBL/GenBank/DDBJ whole genome shotgun (WGS) entry which is preliminary data.</text>
</comment>
<dbReference type="PANTHER" id="PTHR34720">
    <property type="entry name" value="MICROCYSTIN DEPENDENT PROTEIN"/>
    <property type="match status" value="1"/>
</dbReference>
<accession>A0A2T3JEQ2</accession>
<dbReference type="InterPro" id="IPR013783">
    <property type="entry name" value="Ig-like_fold"/>
</dbReference>
<protein>
    <recommendedName>
        <fullName evidence="2">Dystroglycan-type cadherin-like domain-containing protein</fullName>
    </recommendedName>
</protein>
<organism evidence="3 4">
    <name type="scientific">Photobacterium frigidiphilum</name>
    <dbReference type="NCBI Taxonomy" id="264736"/>
    <lineage>
        <taxon>Bacteria</taxon>
        <taxon>Pseudomonadati</taxon>
        <taxon>Pseudomonadota</taxon>
        <taxon>Gammaproteobacteria</taxon>
        <taxon>Vibrionales</taxon>
        <taxon>Vibrionaceae</taxon>
        <taxon>Photobacterium</taxon>
    </lineage>
</organism>
<evidence type="ECO:0000313" key="4">
    <source>
        <dbReference type="Proteomes" id="UP000240987"/>
    </source>
</evidence>
<dbReference type="FunFam" id="2.60.40.10:FF:002543">
    <property type="match status" value="1"/>
</dbReference>
<dbReference type="GO" id="GO:0016020">
    <property type="term" value="C:membrane"/>
    <property type="evidence" value="ECO:0007669"/>
    <property type="project" value="InterPro"/>
</dbReference>
<dbReference type="Proteomes" id="UP000240987">
    <property type="component" value="Unassembled WGS sequence"/>
</dbReference>
<dbReference type="InterPro" id="IPR053784">
    <property type="entry name" value="Choice_anch_U_dom"/>
</dbReference>
<dbReference type="Gene3D" id="2.60.40.3440">
    <property type="match status" value="1"/>
</dbReference>
<name>A0A2T3JEQ2_9GAMM</name>
<dbReference type="Gene3D" id="2.40.160.20">
    <property type="match status" value="1"/>
</dbReference>